<keyword evidence="4" id="KW-1133">Transmembrane helix</keyword>
<dbReference type="InterPro" id="IPR031357">
    <property type="entry name" value="Stealth_CR3"/>
</dbReference>
<dbReference type="GO" id="GO:0046835">
    <property type="term" value="P:carbohydrate phosphorylation"/>
    <property type="evidence" value="ECO:0007669"/>
    <property type="project" value="TreeGrafter"/>
</dbReference>
<evidence type="ECO:0000256" key="3">
    <source>
        <dbReference type="SAM" id="MobiDB-lite"/>
    </source>
</evidence>
<comment type="similarity">
    <text evidence="1">Belongs to the stealth family.</text>
</comment>
<evidence type="ECO:0000313" key="7">
    <source>
        <dbReference type="EMBL" id="CCM05604.1"/>
    </source>
</evidence>
<feature type="compositionally biased region" description="Pro residues" evidence="3">
    <location>
        <begin position="708"/>
        <end position="726"/>
    </location>
</feature>
<keyword evidence="4" id="KW-0472">Membrane</keyword>
<dbReference type="AlphaFoldDB" id="J4H4U6"/>
<feature type="region of interest" description="Disordered" evidence="3">
    <location>
        <begin position="700"/>
        <end position="726"/>
    </location>
</feature>
<evidence type="ECO:0008006" key="9">
    <source>
        <dbReference type="Google" id="ProtNLM"/>
    </source>
</evidence>
<dbReference type="Pfam" id="PF17102">
    <property type="entry name" value="Stealth_CR3"/>
    <property type="match status" value="1"/>
</dbReference>
<dbReference type="GO" id="GO:0005794">
    <property type="term" value="C:Golgi apparatus"/>
    <property type="evidence" value="ECO:0007669"/>
    <property type="project" value="TreeGrafter"/>
</dbReference>
<feature type="domain" description="Stealth protein CR2 conserved region 2" evidence="5">
    <location>
        <begin position="221"/>
        <end position="302"/>
    </location>
</feature>
<evidence type="ECO:0000259" key="6">
    <source>
        <dbReference type="Pfam" id="PF17102"/>
    </source>
</evidence>
<dbReference type="RefSeq" id="XP_012184887.1">
    <property type="nucleotide sequence ID" value="XM_012329497.1"/>
</dbReference>
<name>J4H4U6_9APHY</name>
<dbReference type="EMBL" id="HE797197">
    <property type="protein sequence ID" value="CCM05604.1"/>
    <property type="molecule type" value="Genomic_DNA"/>
</dbReference>
<keyword evidence="8" id="KW-1185">Reference proteome</keyword>
<dbReference type="InterPro" id="IPR047141">
    <property type="entry name" value="Stealth"/>
</dbReference>
<feature type="transmembrane region" description="Helical" evidence="4">
    <location>
        <begin position="36"/>
        <end position="53"/>
    </location>
</feature>
<proteinExistence type="inferred from homology"/>
<dbReference type="Proteomes" id="UP000006352">
    <property type="component" value="Unassembled WGS sequence"/>
</dbReference>
<evidence type="ECO:0000313" key="8">
    <source>
        <dbReference type="Proteomes" id="UP000006352"/>
    </source>
</evidence>
<evidence type="ECO:0000256" key="4">
    <source>
        <dbReference type="SAM" id="Phobius"/>
    </source>
</evidence>
<dbReference type="STRING" id="599839.J4H4U6"/>
<evidence type="ECO:0000256" key="2">
    <source>
        <dbReference type="ARBA" id="ARBA00022679"/>
    </source>
</evidence>
<keyword evidence="2" id="KW-0808">Transferase</keyword>
<dbReference type="InParanoid" id="J4H4U6"/>
<evidence type="ECO:0000256" key="1">
    <source>
        <dbReference type="ARBA" id="ARBA00007583"/>
    </source>
</evidence>
<evidence type="ECO:0000259" key="5">
    <source>
        <dbReference type="Pfam" id="PF11380"/>
    </source>
</evidence>
<keyword evidence="4" id="KW-0812">Transmembrane</keyword>
<dbReference type="GeneID" id="24100515"/>
<dbReference type="PANTHER" id="PTHR24045:SF0">
    <property type="entry name" value="N-ACETYLGLUCOSAMINE-1-PHOSPHOTRANSFERASE SUBUNITS ALPHA_BETA"/>
    <property type="match status" value="1"/>
</dbReference>
<dbReference type="HOGENOM" id="CLU_005484_2_1_1"/>
<organism evidence="7 8">
    <name type="scientific">Fibroporia radiculosa</name>
    <dbReference type="NCBI Taxonomy" id="599839"/>
    <lineage>
        <taxon>Eukaryota</taxon>
        <taxon>Fungi</taxon>
        <taxon>Dikarya</taxon>
        <taxon>Basidiomycota</taxon>
        <taxon>Agaricomycotina</taxon>
        <taxon>Agaricomycetes</taxon>
        <taxon>Polyporales</taxon>
        <taxon>Fibroporiaceae</taxon>
        <taxon>Fibroporia</taxon>
    </lineage>
</organism>
<dbReference type="OrthoDB" id="263283at2759"/>
<dbReference type="GO" id="GO:0003976">
    <property type="term" value="F:UDP-N-acetylglucosamine-lysosomal-enzyme N-acetylglucosaminephosphotransferase activity"/>
    <property type="evidence" value="ECO:0007669"/>
    <property type="project" value="TreeGrafter"/>
</dbReference>
<protein>
    <recommendedName>
        <fullName evidence="9">Stealth protein CR3 conserved region 3 domain-containing protein</fullName>
    </recommendedName>
</protein>
<dbReference type="Pfam" id="PF11380">
    <property type="entry name" value="Stealth_CR2"/>
    <property type="match status" value="1"/>
</dbReference>
<gene>
    <name evidence="7" type="ORF">FIBRA_07832</name>
</gene>
<dbReference type="InterPro" id="IPR021520">
    <property type="entry name" value="Stealth_CR2"/>
</dbReference>
<accession>J4H4U6</accession>
<feature type="domain" description="Stealth protein CR3 conserved region 3" evidence="6">
    <location>
        <begin position="352"/>
        <end position="405"/>
    </location>
</feature>
<sequence length="726" mass="81349">MRIRSSNYIPLVQYPFTSPRNAVTELTTTFCLRRRVLYAALFTTSVFTLFYLLKYSFRDIDGDLEDLELIFPIDAIPSLPTSYLPFRVPSPPPTSQSTLVKPVLDLPATCLDAYYVHGDACSSPLPPKLDLLWTWVNGSDPLEQQAKMDVQASYGPTNPWRPATSSTQARLYRDHDELRHSMRSVLANFRDYAGHFFLLTSDFPIPATTPNLAFSASWRLGQVPQWLDLSKQTTEGWLDGDVSLQLVHHAEIFRPYDRTNFNSLAIESQLGHVGAISDNFIYMNDDLYLARPMSPASFYTSAYGIVLHLQSDLLVSPVKPTARMQGEWRSMGESNYLLSERFGRRHRPYVVHEAKTVSSALLAEVEQMWPDAFSRAASHAFRETAGPGSPGDINTLFLHTHFVVERAREALLWTWAVARVGGLNDEWREAEARRAWEELGGTWEVAEGKKRELNVQAGRRETLETERINATLIQSGVKDGLGKTTYVFSSMDGFAYATLGVIGQPKFPAFTPDIPERNLPRCFISYDECFAGHSKASDVFKNVAFGNPKCGDCVISALVRSSGPLGLSAFLPPPDRMLSSIAGKVPFLSTPGEIPHLPLAGKWEDGDFSLRAVMSAARFQMVRTWALQLLQRYRYVIGTTPSMFERLTSPKQAWSVLNRIEKNKDAAFLCINDDVVNGDAEVATAFRTWQGQRWRVPATWEKPTELEPVPPPPEAPPQPPTQPSSS</sequence>
<reference evidence="7 8" key="1">
    <citation type="journal article" date="2012" name="Appl. Environ. Microbiol.">
        <title>Short-read sequencing for genomic analysis of the brown rot fungus Fibroporia radiculosa.</title>
        <authorList>
            <person name="Tang J.D."/>
            <person name="Perkins A.D."/>
            <person name="Sonstegard T.S."/>
            <person name="Schroeder S.G."/>
            <person name="Burgess S.C."/>
            <person name="Diehl S.V."/>
        </authorList>
    </citation>
    <scope>NUCLEOTIDE SEQUENCE [LARGE SCALE GENOMIC DNA]</scope>
    <source>
        <strain evidence="7 8">TFFH 294</strain>
    </source>
</reference>
<dbReference type="PANTHER" id="PTHR24045">
    <property type="match status" value="1"/>
</dbReference>